<protein>
    <submittedName>
        <fullName evidence="1">Uncharacterized protein</fullName>
    </submittedName>
</protein>
<dbReference type="Proteomes" id="UP001500841">
    <property type="component" value="Unassembled WGS sequence"/>
</dbReference>
<name>A0ABP7WAU3_9SPHI</name>
<evidence type="ECO:0000313" key="2">
    <source>
        <dbReference type="Proteomes" id="UP001500841"/>
    </source>
</evidence>
<dbReference type="EMBL" id="BAABCV010000001">
    <property type="protein sequence ID" value="GAA4084580.1"/>
    <property type="molecule type" value="Genomic_DNA"/>
</dbReference>
<keyword evidence="2" id="KW-1185">Reference proteome</keyword>
<proteinExistence type="predicted"/>
<gene>
    <name evidence="1" type="ORF">GCM10022392_01650</name>
</gene>
<accession>A0ABP7WAU3</accession>
<comment type="caution">
    <text evidence="1">The sequence shown here is derived from an EMBL/GenBank/DDBJ whole genome shotgun (WGS) entry which is preliminary data.</text>
</comment>
<organism evidence="1 2">
    <name type="scientific">Mucilaginibacter panaciglaebae</name>
    <dbReference type="NCBI Taxonomy" id="502331"/>
    <lineage>
        <taxon>Bacteria</taxon>
        <taxon>Pseudomonadati</taxon>
        <taxon>Bacteroidota</taxon>
        <taxon>Sphingobacteriia</taxon>
        <taxon>Sphingobacteriales</taxon>
        <taxon>Sphingobacteriaceae</taxon>
        <taxon>Mucilaginibacter</taxon>
    </lineage>
</organism>
<evidence type="ECO:0000313" key="1">
    <source>
        <dbReference type="EMBL" id="GAA4084580.1"/>
    </source>
</evidence>
<sequence>MLNNRENQAVSVHNSNVDINSDAGKTLIRIDRSIVNNNTSMFKRVEFAMLFIFTGMDLLIQKANIVTRQIALPATRQHTFLALRCIRI</sequence>
<reference evidence="2" key="1">
    <citation type="journal article" date="2019" name="Int. J. Syst. Evol. Microbiol.">
        <title>The Global Catalogue of Microorganisms (GCM) 10K type strain sequencing project: providing services to taxonomists for standard genome sequencing and annotation.</title>
        <authorList>
            <consortium name="The Broad Institute Genomics Platform"/>
            <consortium name="The Broad Institute Genome Sequencing Center for Infectious Disease"/>
            <person name="Wu L."/>
            <person name="Ma J."/>
        </authorList>
    </citation>
    <scope>NUCLEOTIDE SEQUENCE [LARGE SCALE GENOMIC DNA]</scope>
    <source>
        <strain evidence="2">JCM 17085</strain>
    </source>
</reference>